<name>A0ACD0P759_9BASI</name>
<dbReference type="EMBL" id="KZ819709">
    <property type="protein sequence ID" value="PWN53784.1"/>
    <property type="molecule type" value="Genomic_DNA"/>
</dbReference>
<proteinExistence type="predicted"/>
<reference evidence="1 2" key="1">
    <citation type="journal article" date="2018" name="Mol. Biol. Evol.">
        <title>Broad Genomic Sampling Reveals a Smut Pathogenic Ancestry of the Fungal Clade Ustilaginomycotina.</title>
        <authorList>
            <person name="Kijpornyongpan T."/>
            <person name="Mondo S.J."/>
            <person name="Barry K."/>
            <person name="Sandor L."/>
            <person name="Lee J."/>
            <person name="Lipzen A."/>
            <person name="Pangilinan J."/>
            <person name="LaButti K."/>
            <person name="Hainaut M."/>
            <person name="Henrissat B."/>
            <person name="Grigoriev I.V."/>
            <person name="Spatafora J.W."/>
            <person name="Aime M.C."/>
        </authorList>
    </citation>
    <scope>NUCLEOTIDE SEQUENCE [LARGE SCALE GENOMIC DNA]</scope>
    <source>
        <strain evidence="1 2">SA 807</strain>
    </source>
</reference>
<organism evidence="1 2">
    <name type="scientific">Violaceomyces palustris</name>
    <dbReference type="NCBI Taxonomy" id="1673888"/>
    <lineage>
        <taxon>Eukaryota</taxon>
        <taxon>Fungi</taxon>
        <taxon>Dikarya</taxon>
        <taxon>Basidiomycota</taxon>
        <taxon>Ustilaginomycotina</taxon>
        <taxon>Ustilaginomycetes</taxon>
        <taxon>Violaceomycetales</taxon>
        <taxon>Violaceomycetaceae</taxon>
        <taxon>Violaceomyces</taxon>
    </lineage>
</organism>
<protein>
    <submittedName>
        <fullName evidence="1">Uncharacterized protein</fullName>
    </submittedName>
</protein>
<dbReference type="Proteomes" id="UP000245626">
    <property type="component" value="Unassembled WGS sequence"/>
</dbReference>
<accession>A0ACD0P759</accession>
<evidence type="ECO:0000313" key="1">
    <source>
        <dbReference type="EMBL" id="PWN53784.1"/>
    </source>
</evidence>
<evidence type="ECO:0000313" key="2">
    <source>
        <dbReference type="Proteomes" id="UP000245626"/>
    </source>
</evidence>
<keyword evidence="2" id="KW-1185">Reference proteome</keyword>
<sequence length="128" mass="14143">MAEKEGDGREARVKGKEERKAASERTFFTLFFAFFSHFFSSHLPFATNFQQATTDGRKLHRSLPETARDFPPSSTTAKRGGGGQLCGQPSGGNLSNLERRLVKPSGNLLNSCGNLLDRPYESPHLSRP</sequence>
<gene>
    <name evidence="1" type="ORF">IE53DRAFT_104205</name>
</gene>